<proteinExistence type="predicted"/>
<sequence length="69" mass="7826">MTDFNQGHADTNDGHARWVRSSYSTPHNNCVELLILRSGVRVRDSKDACGETLAFSREAWAAFLSRIMR</sequence>
<evidence type="ECO:0000313" key="3">
    <source>
        <dbReference type="Proteomes" id="UP000215563"/>
    </source>
</evidence>
<dbReference type="RefSeq" id="WP_084702287.1">
    <property type="nucleotide sequence ID" value="NZ_KB913032.1"/>
</dbReference>
<reference evidence="2 3" key="1">
    <citation type="submission" date="2017-07" db="EMBL/GenBank/DDBJ databases">
        <title>Amycolatopsis alba DSM 44262 Genome sequencing and assembly.</title>
        <authorList>
            <person name="Kaur N."/>
            <person name="Mayilraj S."/>
        </authorList>
    </citation>
    <scope>NUCLEOTIDE SEQUENCE [LARGE SCALE GENOMIC DNA]</scope>
    <source>
        <strain evidence="2 3">DSM 44262</strain>
    </source>
</reference>
<protein>
    <submittedName>
        <fullName evidence="2">DUF397 domain-containing protein</fullName>
    </submittedName>
</protein>
<evidence type="ECO:0000313" key="2">
    <source>
        <dbReference type="EMBL" id="OXM43878.1"/>
    </source>
</evidence>
<keyword evidence="3" id="KW-1185">Reference proteome</keyword>
<dbReference type="Pfam" id="PF04149">
    <property type="entry name" value="DUF397"/>
    <property type="match status" value="1"/>
</dbReference>
<dbReference type="OrthoDB" id="3635801at2"/>
<name>A0A229RB63_AMYAL</name>
<feature type="domain" description="DUF397" evidence="1">
    <location>
        <begin position="16"/>
        <end position="66"/>
    </location>
</feature>
<accession>A0A229RB63</accession>
<dbReference type="Proteomes" id="UP000215563">
    <property type="component" value="Unassembled WGS sequence"/>
</dbReference>
<dbReference type="InterPro" id="IPR007278">
    <property type="entry name" value="DUF397"/>
</dbReference>
<comment type="caution">
    <text evidence="2">The sequence shown here is derived from an EMBL/GenBank/DDBJ whole genome shotgun (WGS) entry which is preliminary data.</text>
</comment>
<organism evidence="2 3">
    <name type="scientific">Amycolatopsis alba DSM 44262</name>
    <dbReference type="NCBI Taxonomy" id="1125972"/>
    <lineage>
        <taxon>Bacteria</taxon>
        <taxon>Bacillati</taxon>
        <taxon>Actinomycetota</taxon>
        <taxon>Actinomycetes</taxon>
        <taxon>Pseudonocardiales</taxon>
        <taxon>Pseudonocardiaceae</taxon>
        <taxon>Amycolatopsis</taxon>
    </lineage>
</organism>
<evidence type="ECO:0000259" key="1">
    <source>
        <dbReference type="Pfam" id="PF04149"/>
    </source>
</evidence>
<gene>
    <name evidence="2" type="ORF">CFP75_36810</name>
</gene>
<dbReference type="AlphaFoldDB" id="A0A229RB63"/>
<dbReference type="EMBL" id="NMQU01000138">
    <property type="protein sequence ID" value="OXM43878.1"/>
    <property type="molecule type" value="Genomic_DNA"/>
</dbReference>